<dbReference type="Proteomes" id="UP000239772">
    <property type="component" value="Unassembled WGS sequence"/>
</dbReference>
<dbReference type="AlphaFoldDB" id="A0A2T1HVZ1"/>
<dbReference type="PANTHER" id="PTHR42923:SF17">
    <property type="entry name" value="AMINE OXIDASE DOMAIN-CONTAINING PROTEIN"/>
    <property type="match status" value="1"/>
</dbReference>
<dbReference type="Gene3D" id="3.50.50.60">
    <property type="entry name" value="FAD/NAD(P)-binding domain"/>
    <property type="match status" value="1"/>
</dbReference>
<dbReference type="InterPro" id="IPR050464">
    <property type="entry name" value="Zeta_carotene_desat/Oxidored"/>
</dbReference>
<comment type="caution">
    <text evidence="2">The sequence shown here is derived from an EMBL/GenBank/DDBJ whole genome shotgun (WGS) entry which is preliminary data.</text>
</comment>
<dbReference type="Pfam" id="PF01593">
    <property type="entry name" value="Amino_oxidase"/>
    <property type="match status" value="1"/>
</dbReference>
<evidence type="ECO:0000313" key="3">
    <source>
        <dbReference type="Proteomes" id="UP000239772"/>
    </source>
</evidence>
<dbReference type="PANTHER" id="PTHR42923">
    <property type="entry name" value="PROTOPORPHYRINOGEN OXIDASE"/>
    <property type="match status" value="1"/>
</dbReference>
<dbReference type="OrthoDB" id="20837at2"/>
<gene>
    <name evidence="2" type="ORF">SLNSH_07570</name>
</gene>
<proteinExistence type="predicted"/>
<dbReference type="EMBL" id="PVZS01000006">
    <property type="protein sequence ID" value="PSC05823.1"/>
    <property type="molecule type" value="Genomic_DNA"/>
</dbReference>
<dbReference type="InterPro" id="IPR036188">
    <property type="entry name" value="FAD/NAD-bd_sf"/>
</dbReference>
<dbReference type="Gene3D" id="3.30.70.1990">
    <property type="match status" value="1"/>
</dbReference>
<accession>A0A2T1HVZ1</accession>
<feature type="domain" description="Amine oxidase" evidence="1">
    <location>
        <begin position="10"/>
        <end position="284"/>
    </location>
</feature>
<dbReference type="InterPro" id="IPR002937">
    <property type="entry name" value="Amino_oxidase"/>
</dbReference>
<dbReference type="Gene3D" id="1.10.405.20">
    <property type="match status" value="1"/>
</dbReference>
<keyword evidence="3" id="KW-1185">Reference proteome</keyword>
<reference evidence="3" key="1">
    <citation type="submission" date="2018-03" db="EMBL/GenBank/DDBJ databases">
        <authorList>
            <person name="Sun L."/>
            <person name="Liu H."/>
            <person name="Chen W."/>
            <person name="Huang K."/>
            <person name="Liu W."/>
            <person name="Gao X."/>
        </authorList>
    </citation>
    <scope>NUCLEOTIDE SEQUENCE [LARGE SCALE GENOMIC DNA]</scope>
    <source>
        <strain evidence="3">SH9</strain>
    </source>
</reference>
<dbReference type="GO" id="GO:0016491">
    <property type="term" value="F:oxidoreductase activity"/>
    <property type="evidence" value="ECO:0007669"/>
    <property type="project" value="InterPro"/>
</dbReference>
<name>A0A2T1HVZ1_9HYPH</name>
<dbReference type="SUPFAM" id="SSF51905">
    <property type="entry name" value="FAD/NAD(P)-binding domain"/>
    <property type="match status" value="1"/>
</dbReference>
<evidence type="ECO:0000313" key="2">
    <source>
        <dbReference type="EMBL" id="PSC05823.1"/>
    </source>
</evidence>
<organism evidence="2 3">
    <name type="scientific">Alsobacter soli</name>
    <dbReference type="NCBI Taxonomy" id="2109933"/>
    <lineage>
        <taxon>Bacteria</taxon>
        <taxon>Pseudomonadati</taxon>
        <taxon>Pseudomonadota</taxon>
        <taxon>Alphaproteobacteria</taxon>
        <taxon>Hyphomicrobiales</taxon>
        <taxon>Alsobacteraceae</taxon>
        <taxon>Alsobacter</taxon>
    </lineage>
</organism>
<sequence>MRIAIIGAGIAGNAAAYALATGSSHQITVYEQDHRLGGHSATVDVNYDGTQIAVDTGFIVYNEANYENLTALFAELGVETQASDMSFAVSARGGRFEWCGRTTDTANGLFAQRRNLLSPGYLRMLIEVLRFNRVSVEDRRAGRLGGLSLDHYVTLRGFSKRFRDDYLIPMGAAIWSMSPASMLAFPAESFIAFFENHHLLQWERPVWRTVVGGSRIYVEKMSRAYRDRVRLGAAATAVSRSPAGVTVRDTTGSVERYDHVIIATHSDQALAMLEDPSPVEAAVLGAIGYRDNAVYLHRDASLMPRRRRAWSAWNVMQNEDPDADLCVTYWMNILQGIDPAKPLFVTLNPPRAPREDLTFGRFSYAHPQYDAGALAAQKALPEIQGRNRTWFCGAWTSYGFHEDGLRSGLAVAEALGGSVSWRRPPLLQAAE</sequence>
<evidence type="ECO:0000259" key="1">
    <source>
        <dbReference type="Pfam" id="PF01593"/>
    </source>
</evidence>
<dbReference type="RefSeq" id="WP_106336067.1">
    <property type="nucleotide sequence ID" value="NZ_PVZS01000006.1"/>
</dbReference>
<protein>
    <submittedName>
        <fullName evidence="2">NAD/FAD-binding protein</fullName>
    </submittedName>
</protein>